<feature type="signal peptide" evidence="2">
    <location>
        <begin position="1"/>
        <end position="24"/>
    </location>
</feature>
<evidence type="ECO:0008006" key="5">
    <source>
        <dbReference type="Google" id="ProtNLM"/>
    </source>
</evidence>
<evidence type="ECO:0000313" key="4">
    <source>
        <dbReference type="Proteomes" id="UP000649955"/>
    </source>
</evidence>
<gene>
    <name evidence="3" type="ORF">GCM10017567_18620</name>
</gene>
<proteinExistence type="predicted"/>
<feature type="compositionally biased region" description="Gly residues" evidence="1">
    <location>
        <begin position="100"/>
        <end position="109"/>
    </location>
</feature>
<dbReference type="EMBL" id="BNAW01000005">
    <property type="protein sequence ID" value="GHG03311.1"/>
    <property type="molecule type" value="Genomic_DNA"/>
</dbReference>
<keyword evidence="4" id="KW-1185">Reference proteome</keyword>
<dbReference type="Proteomes" id="UP000649955">
    <property type="component" value="Unassembled WGS sequence"/>
</dbReference>
<sequence length="109" mass="10838">MLKKFLVVTSALGAGAFLTGGVAAADTWGDYGYEDGSDSTSQFSLVNLENTDALHNVGGTVGFCENEINVLLVQVPIHDVANGVGVGNGESPDSCAGTGVSDGGTGTGN</sequence>
<organism evidence="3 4">
    <name type="scientific">Amycolatopsis bullii</name>
    <dbReference type="NCBI Taxonomy" id="941987"/>
    <lineage>
        <taxon>Bacteria</taxon>
        <taxon>Bacillati</taxon>
        <taxon>Actinomycetota</taxon>
        <taxon>Actinomycetes</taxon>
        <taxon>Pseudonocardiales</taxon>
        <taxon>Pseudonocardiaceae</taxon>
        <taxon>Amycolatopsis</taxon>
    </lineage>
</organism>
<evidence type="ECO:0000256" key="2">
    <source>
        <dbReference type="SAM" id="SignalP"/>
    </source>
</evidence>
<dbReference type="RefSeq" id="WP_191308200.1">
    <property type="nucleotide sequence ID" value="NZ_BNAW01000005.1"/>
</dbReference>
<evidence type="ECO:0000256" key="1">
    <source>
        <dbReference type="SAM" id="MobiDB-lite"/>
    </source>
</evidence>
<feature type="chain" id="PRO_5046141167" description="Secreted protein" evidence="2">
    <location>
        <begin position="25"/>
        <end position="109"/>
    </location>
</feature>
<evidence type="ECO:0000313" key="3">
    <source>
        <dbReference type="EMBL" id="GHG03311.1"/>
    </source>
</evidence>
<keyword evidence="2" id="KW-0732">Signal</keyword>
<name>A0ABQ3K6R8_9PSEU</name>
<accession>A0ABQ3K6R8</accession>
<protein>
    <recommendedName>
        <fullName evidence="5">Secreted protein</fullName>
    </recommendedName>
</protein>
<reference evidence="4" key="1">
    <citation type="journal article" date="2019" name="Int. J. Syst. Evol. Microbiol.">
        <title>The Global Catalogue of Microorganisms (GCM) 10K type strain sequencing project: providing services to taxonomists for standard genome sequencing and annotation.</title>
        <authorList>
            <consortium name="The Broad Institute Genomics Platform"/>
            <consortium name="The Broad Institute Genome Sequencing Center for Infectious Disease"/>
            <person name="Wu L."/>
            <person name="Ma J."/>
        </authorList>
    </citation>
    <scope>NUCLEOTIDE SEQUENCE [LARGE SCALE GENOMIC DNA]</scope>
    <source>
        <strain evidence="4">CGMCC 4.7680</strain>
    </source>
</reference>
<feature type="region of interest" description="Disordered" evidence="1">
    <location>
        <begin position="86"/>
        <end position="109"/>
    </location>
</feature>
<comment type="caution">
    <text evidence="3">The sequence shown here is derived from an EMBL/GenBank/DDBJ whole genome shotgun (WGS) entry which is preliminary data.</text>
</comment>